<reference evidence="1 2" key="1">
    <citation type="journal article" date="2021" name="Genome Biol.">
        <title>AFLAP: assembly-free linkage analysis pipeline using k-mers from genome sequencing data.</title>
        <authorList>
            <person name="Fletcher K."/>
            <person name="Zhang L."/>
            <person name="Gil J."/>
            <person name="Han R."/>
            <person name="Cavanaugh K."/>
            <person name="Michelmore R."/>
        </authorList>
    </citation>
    <scope>NUCLEOTIDE SEQUENCE [LARGE SCALE GENOMIC DNA]</scope>
    <source>
        <strain evidence="1 2">SF5</strain>
    </source>
</reference>
<dbReference type="EMBL" id="SHOA02000019">
    <property type="protein sequence ID" value="TDH64740.1"/>
    <property type="molecule type" value="Genomic_DNA"/>
</dbReference>
<dbReference type="GeneID" id="94346226"/>
<evidence type="ECO:0000313" key="2">
    <source>
        <dbReference type="Proteomes" id="UP000294530"/>
    </source>
</evidence>
<accession>A0A976I9T7</accession>
<comment type="caution">
    <text evidence="1">The sequence shown here is derived from an EMBL/GenBank/DDBJ whole genome shotgun (WGS) entry which is preliminary data.</text>
</comment>
<keyword evidence="2" id="KW-1185">Reference proteome</keyword>
<dbReference type="Proteomes" id="UP000294530">
    <property type="component" value="Unassembled WGS sequence"/>
</dbReference>
<protein>
    <submittedName>
        <fullName evidence="1">Uncharacterized protein</fullName>
    </submittedName>
</protein>
<proteinExistence type="predicted"/>
<name>A0A976I9T7_BRELC</name>
<evidence type="ECO:0000313" key="1">
    <source>
        <dbReference type="EMBL" id="TDH64740.1"/>
    </source>
</evidence>
<dbReference type="AlphaFoldDB" id="A0A976I9T7"/>
<gene>
    <name evidence="1" type="ORF">CCR75_002458</name>
</gene>
<dbReference type="KEGG" id="blac:94346226"/>
<sequence length="62" mass="7014">MEKTDTGFEAAVATRRDEANNVPLLRRLCSYELIGPDGLILTDEGLAGLKSYKRLQKVNWYL</sequence>
<organism evidence="1 2">
    <name type="scientific">Bremia lactucae</name>
    <name type="common">Lettuce downy mildew</name>
    <dbReference type="NCBI Taxonomy" id="4779"/>
    <lineage>
        <taxon>Eukaryota</taxon>
        <taxon>Sar</taxon>
        <taxon>Stramenopiles</taxon>
        <taxon>Oomycota</taxon>
        <taxon>Peronosporomycetes</taxon>
        <taxon>Peronosporales</taxon>
        <taxon>Peronosporaceae</taxon>
        <taxon>Bremia</taxon>
    </lineage>
</organism>
<dbReference type="RefSeq" id="XP_067814239.1">
    <property type="nucleotide sequence ID" value="XM_067960555.1"/>
</dbReference>